<dbReference type="KEGG" id="qsa:O6P43_008788"/>
<keyword evidence="6" id="KW-0539">Nucleus</keyword>
<name>A0AAD7M6F9_QUISA</name>
<evidence type="ECO:0000256" key="1">
    <source>
        <dbReference type="ARBA" id="ARBA00004123"/>
    </source>
</evidence>
<evidence type="ECO:0000259" key="8">
    <source>
        <dbReference type="PROSITE" id="PS50863"/>
    </source>
</evidence>
<feature type="region of interest" description="Disordered" evidence="7">
    <location>
        <begin position="191"/>
        <end position="218"/>
    </location>
</feature>
<dbReference type="InterPro" id="IPR003340">
    <property type="entry name" value="B3_DNA-bd"/>
</dbReference>
<keyword evidence="5" id="KW-0804">Transcription</keyword>
<evidence type="ECO:0000256" key="4">
    <source>
        <dbReference type="ARBA" id="ARBA00023125"/>
    </source>
</evidence>
<accession>A0AAD7M6F9</accession>
<dbReference type="SMART" id="SM01019">
    <property type="entry name" value="B3"/>
    <property type="match status" value="2"/>
</dbReference>
<comment type="caution">
    <text evidence="9">The sequence shown here is derived from an EMBL/GenBank/DDBJ whole genome shotgun (WGS) entry which is preliminary data.</text>
</comment>
<evidence type="ECO:0000256" key="5">
    <source>
        <dbReference type="ARBA" id="ARBA00023163"/>
    </source>
</evidence>
<dbReference type="GO" id="GO:0005634">
    <property type="term" value="C:nucleus"/>
    <property type="evidence" value="ECO:0007669"/>
    <property type="project" value="UniProtKB-SubCell"/>
</dbReference>
<organism evidence="9 10">
    <name type="scientific">Quillaja saponaria</name>
    <name type="common">Soap bark tree</name>
    <dbReference type="NCBI Taxonomy" id="32244"/>
    <lineage>
        <taxon>Eukaryota</taxon>
        <taxon>Viridiplantae</taxon>
        <taxon>Streptophyta</taxon>
        <taxon>Embryophyta</taxon>
        <taxon>Tracheophyta</taxon>
        <taxon>Spermatophyta</taxon>
        <taxon>Magnoliopsida</taxon>
        <taxon>eudicotyledons</taxon>
        <taxon>Gunneridae</taxon>
        <taxon>Pentapetalae</taxon>
        <taxon>rosids</taxon>
        <taxon>fabids</taxon>
        <taxon>Fabales</taxon>
        <taxon>Quillajaceae</taxon>
        <taxon>Quillaja</taxon>
    </lineage>
</organism>
<dbReference type="GO" id="GO:0003677">
    <property type="term" value="F:DNA binding"/>
    <property type="evidence" value="ECO:0007669"/>
    <property type="project" value="UniProtKB-KW"/>
</dbReference>
<dbReference type="InterPro" id="IPR039218">
    <property type="entry name" value="REM_fam"/>
</dbReference>
<keyword evidence="10" id="KW-1185">Reference proteome</keyword>
<comment type="subcellular location">
    <subcellularLocation>
        <location evidence="1">Nucleus</location>
    </subcellularLocation>
</comment>
<evidence type="ECO:0000256" key="2">
    <source>
        <dbReference type="ARBA" id="ARBA00022737"/>
    </source>
</evidence>
<dbReference type="Proteomes" id="UP001163823">
    <property type="component" value="Chromosome 4"/>
</dbReference>
<dbReference type="PANTHER" id="PTHR31674">
    <property type="entry name" value="B3 DOMAIN-CONTAINING PROTEIN REM-LIKE 3-RELATED"/>
    <property type="match status" value="1"/>
</dbReference>
<evidence type="ECO:0000313" key="10">
    <source>
        <dbReference type="Proteomes" id="UP001163823"/>
    </source>
</evidence>
<protein>
    <submittedName>
        <fullName evidence="9">B3 domain-containing protein</fullName>
    </submittedName>
</protein>
<proteinExistence type="predicted"/>
<feature type="domain" description="TF-B3" evidence="8">
    <location>
        <begin position="285"/>
        <end position="392"/>
    </location>
</feature>
<feature type="domain" description="TF-B3" evidence="8">
    <location>
        <begin position="14"/>
        <end position="107"/>
    </location>
</feature>
<dbReference type="AlphaFoldDB" id="A0AAD7M6F9"/>
<sequence>MAHESLQDQVYTRRPHFYEVYSCSSSERLKIPVSFIRHMEGRTFGSVMLTGPSNNTWHVHLNQQNNNLFFQDGWTLFVSDHFIQCGDFLVFRYEGELCFSVQVFDRTACKKEAAFHSICSQDPSNFHCIKGLEKSVEHSYSDIVVEIVPKKMTVSSSQVHVQSNVNHQELQVGSIDKELTQKEGVMVVQEKEMSPKETGGYRGPASDVSVPPQKEHCNQHQGNVDFENIIFDSIACQKPIPLSTYSVCKMERISSGTSHDYTRNFQGGNELEAAEPHSLSNPHFMATISASNVTRKKPYMNIPVAFVRSNNLGYKSSLTLRDPLGRLWPVKLKVRSRAYGSVSVIHRTTMTGGWAKFYASNGLKLGDLCLFQLSNSTTSSGVLIDVQILQRRT</sequence>
<gene>
    <name evidence="9" type="ORF">O6P43_008788</name>
</gene>
<evidence type="ECO:0000256" key="7">
    <source>
        <dbReference type="SAM" id="MobiDB-lite"/>
    </source>
</evidence>
<dbReference type="PROSITE" id="PS50863">
    <property type="entry name" value="B3"/>
    <property type="match status" value="2"/>
</dbReference>
<dbReference type="InterPro" id="IPR015300">
    <property type="entry name" value="DNA-bd_pseudobarrel_sf"/>
</dbReference>
<dbReference type="Pfam" id="PF02362">
    <property type="entry name" value="B3"/>
    <property type="match status" value="2"/>
</dbReference>
<dbReference type="Gene3D" id="2.40.330.10">
    <property type="entry name" value="DNA-binding pseudobarrel domain"/>
    <property type="match status" value="2"/>
</dbReference>
<dbReference type="PANTHER" id="PTHR31674:SF62">
    <property type="entry name" value="B3 DOMAIN-CONTAINING PROTEIN REM14-RELATED"/>
    <property type="match status" value="1"/>
</dbReference>
<dbReference type="SUPFAM" id="SSF101936">
    <property type="entry name" value="DNA-binding pseudobarrel domain"/>
    <property type="match status" value="2"/>
</dbReference>
<dbReference type="EMBL" id="JARAOO010000004">
    <property type="protein sequence ID" value="KAJ7970638.1"/>
    <property type="molecule type" value="Genomic_DNA"/>
</dbReference>
<reference evidence="9" key="1">
    <citation type="journal article" date="2023" name="Science">
        <title>Elucidation of the pathway for biosynthesis of saponin adjuvants from the soapbark tree.</title>
        <authorList>
            <person name="Reed J."/>
            <person name="Orme A."/>
            <person name="El-Demerdash A."/>
            <person name="Owen C."/>
            <person name="Martin L.B.B."/>
            <person name="Misra R.C."/>
            <person name="Kikuchi S."/>
            <person name="Rejzek M."/>
            <person name="Martin A.C."/>
            <person name="Harkess A."/>
            <person name="Leebens-Mack J."/>
            <person name="Louveau T."/>
            <person name="Stephenson M.J."/>
            <person name="Osbourn A."/>
        </authorList>
    </citation>
    <scope>NUCLEOTIDE SEQUENCE</scope>
    <source>
        <strain evidence="9">S10</strain>
    </source>
</reference>
<keyword evidence="2" id="KW-0677">Repeat</keyword>
<dbReference type="CDD" id="cd10017">
    <property type="entry name" value="B3_DNA"/>
    <property type="match status" value="2"/>
</dbReference>
<keyword evidence="4" id="KW-0238">DNA-binding</keyword>
<evidence type="ECO:0000313" key="9">
    <source>
        <dbReference type="EMBL" id="KAJ7970638.1"/>
    </source>
</evidence>
<evidence type="ECO:0000256" key="6">
    <source>
        <dbReference type="ARBA" id="ARBA00023242"/>
    </source>
</evidence>
<keyword evidence="3" id="KW-0805">Transcription regulation</keyword>
<evidence type="ECO:0000256" key="3">
    <source>
        <dbReference type="ARBA" id="ARBA00023015"/>
    </source>
</evidence>